<dbReference type="EMBL" id="CP017242">
    <property type="protein sequence ID" value="APO77071.1"/>
    <property type="molecule type" value="Genomic_DNA"/>
</dbReference>
<dbReference type="Proteomes" id="UP000185109">
    <property type="component" value="Plasmid pRsp8C3a"/>
</dbReference>
<accession>A0A1L5PA76</accession>
<dbReference type="PANTHER" id="PTHR38588">
    <property type="entry name" value="BLL0334 PROTEIN"/>
    <property type="match status" value="1"/>
</dbReference>
<proteinExistence type="predicted"/>
<keyword evidence="1" id="KW-0614">Plasmid</keyword>
<dbReference type="RefSeq" id="WP_074063521.1">
    <property type="nucleotide sequence ID" value="NZ_CP017242.1"/>
</dbReference>
<dbReference type="Gene3D" id="3.30.530.20">
    <property type="match status" value="1"/>
</dbReference>
<evidence type="ECO:0000313" key="2">
    <source>
        <dbReference type="Proteomes" id="UP000185109"/>
    </source>
</evidence>
<dbReference type="InterPro" id="IPR023393">
    <property type="entry name" value="START-like_dom_sf"/>
</dbReference>
<dbReference type="PANTHER" id="PTHR38588:SF1">
    <property type="entry name" value="BLL0334 PROTEIN"/>
    <property type="match status" value="1"/>
</dbReference>
<name>A0A1L5PA76_RHIET</name>
<dbReference type="CDD" id="cd05018">
    <property type="entry name" value="CoxG"/>
    <property type="match status" value="1"/>
</dbReference>
<reference evidence="1 2" key="1">
    <citation type="submission" date="2016-09" db="EMBL/GenBank/DDBJ databases">
        <title>The complete genome sequences of Rhizobium gallicum, symbiovars gallicum and phaseoli, symbionts associated to common bean (Phaseolus vulgaris).</title>
        <authorList>
            <person name="Bustos P."/>
            <person name="Santamaria R.I."/>
            <person name="Perez-Carrascal O.M."/>
            <person name="Juarez S."/>
            <person name="Lozano L."/>
            <person name="Martinez-Flores I."/>
            <person name="Martinez-Romero E."/>
            <person name="Cevallos M."/>
            <person name="Romero D."/>
            <person name="Davila G."/>
            <person name="Gonzalez V."/>
        </authorList>
    </citation>
    <scope>NUCLEOTIDE SEQUENCE [LARGE SCALE GENOMIC DNA]</scope>
    <source>
        <strain evidence="1 2">8C-3</strain>
        <plasmid evidence="2">Plasmid prsp8c3a</plasmid>
    </source>
</reference>
<geneLocation type="plasmid" evidence="2">
    <name>prsp8c3a</name>
</geneLocation>
<sequence>MEMNGSQHIQAAQAIVWKALLDPAVLKDCVPGCQELTGTTETGFEATVVQRVGPVKATFKGTVTLDQLNEPVGLVLQGEGKGGAAGFAKGNARVTLTPSEEGTVLVYQVEAHIGGKLAQLGSRLIDGFAKKMADDFFQRFKTAVENRPVEA</sequence>
<dbReference type="AlphaFoldDB" id="A0A1L5PA76"/>
<dbReference type="Pfam" id="PF06240">
    <property type="entry name" value="COXG"/>
    <property type="match status" value="1"/>
</dbReference>
<evidence type="ECO:0000313" key="1">
    <source>
        <dbReference type="EMBL" id="APO77071.1"/>
    </source>
</evidence>
<gene>
    <name evidence="1" type="ORF">AM571_PA00185</name>
</gene>
<dbReference type="SUPFAM" id="SSF55961">
    <property type="entry name" value="Bet v1-like"/>
    <property type="match status" value="1"/>
</dbReference>
<organism evidence="1 2">
    <name type="scientific">Rhizobium etli 8C-3</name>
    <dbReference type="NCBI Taxonomy" id="538025"/>
    <lineage>
        <taxon>Bacteria</taxon>
        <taxon>Pseudomonadati</taxon>
        <taxon>Pseudomonadota</taxon>
        <taxon>Alphaproteobacteria</taxon>
        <taxon>Hyphomicrobiales</taxon>
        <taxon>Rhizobiaceae</taxon>
        <taxon>Rhizobium/Agrobacterium group</taxon>
        <taxon>Rhizobium</taxon>
    </lineage>
</organism>
<dbReference type="InterPro" id="IPR010419">
    <property type="entry name" value="CO_DH_gsu"/>
</dbReference>
<protein>
    <submittedName>
        <fullName evidence="1">Carbon monoxide dehydrogenase subunit CoxG protein</fullName>
    </submittedName>
</protein>